<feature type="compositionally biased region" description="Polar residues" evidence="2">
    <location>
        <begin position="174"/>
        <end position="184"/>
    </location>
</feature>
<proteinExistence type="predicted"/>
<keyword evidence="5" id="KW-1185">Reference proteome</keyword>
<organism evidence="4 5">
    <name type="scientific">Lophiostoma macrostomum CBS 122681</name>
    <dbReference type="NCBI Taxonomy" id="1314788"/>
    <lineage>
        <taxon>Eukaryota</taxon>
        <taxon>Fungi</taxon>
        <taxon>Dikarya</taxon>
        <taxon>Ascomycota</taxon>
        <taxon>Pezizomycotina</taxon>
        <taxon>Dothideomycetes</taxon>
        <taxon>Pleosporomycetidae</taxon>
        <taxon>Pleosporales</taxon>
        <taxon>Lophiostomataceae</taxon>
        <taxon>Lophiostoma</taxon>
    </lineage>
</organism>
<dbReference type="EMBL" id="MU004344">
    <property type="protein sequence ID" value="KAF2655793.1"/>
    <property type="molecule type" value="Genomic_DNA"/>
</dbReference>
<dbReference type="PANTHER" id="PTHR22765:SF416">
    <property type="entry name" value="E3 UBIQUITIN-PROTEIN LIGASE GODZILLA"/>
    <property type="match status" value="1"/>
</dbReference>
<gene>
    <name evidence="4" type="ORF">K491DRAFT_678582</name>
</gene>
<feature type="domain" description="RING-type" evidence="3">
    <location>
        <begin position="335"/>
        <end position="390"/>
    </location>
</feature>
<evidence type="ECO:0000259" key="3">
    <source>
        <dbReference type="PROSITE" id="PS50089"/>
    </source>
</evidence>
<feature type="compositionally biased region" description="Polar residues" evidence="2">
    <location>
        <begin position="1"/>
        <end position="19"/>
    </location>
</feature>
<keyword evidence="1" id="KW-0862">Zinc</keyword>
<evidence type="ECO:0000313" key="4">
    <source>
        <dbReference type="EMBL" id="KAF2655793.1"/>
    </source>
</evidence>
<dbReference type="Proteomes" id="UP000799324">
    <property type="component" value="Unassembled WGS sequence"/>
</dbReference>
<dbReference type="InterPro" id="IPR001841">
    <property type="entry name" value="Znf_RING"/>
</dbReference>
<dbReference type="GO" id="GO:0008270">
    <property type="term" value="F:zinc ion binding"/>
    <property type="evidence" value="ECO:0007669"/>
    <property type="project" value="UniProtKB-KW"/>
</dbReference>
<dbReference type="GO" id="GO:0061630">
    <property type="term" value="F:ubiquitin protein ligase activity"/>
    <property type="evidence" value="ECO:0007669"/>
    <property type="project" value="TreeGrafter"/>
</dbReference>
<dbReference type="GO" id="GO:0005737">
    <property type="term" value="C:cytoplasm"/>
    <property type="evidence" value="ECO:0007669"/>
    <property type="project" value="TreeGrafter"/>
</dbReference>
<evidence type="ECO:0000313" key="5">
    <source>
        <dbReference type="Proteomes" id="UP000799324"/>
    </source>
</evidence>
<accession>A0A6A6TA43</accession>
<sequence length="446" mass="49726">MADPNSNSALSSSYPISNPSGPPVPDVSTPPNFQHGLGSYPHPYDPPPYRHAFGGPSQYYGSALSETYQGVTSPLQYHHFQHQHPQYRPWPVTPGPRADMYPYGHTPQLPGHSRNMQTPGSPPSDIDGRNDGDMLPMIEPFMPGGPAYMRDYTYAPPPPMHNYPFLGRRNGFNNPSLPMSQSNREALPFPNAGRSVSRGVNTTSAEQPRALASPHRRPADRQTQEQTLNGAERRSANYVGPHSRRSDRSVSPRTSHRRSFDHYSSDSPGSPDPTEAISRARLLQRRRVRERAMSARHNHIYADGNMPTSHQMQILKDKLRHLLPSQLPEGSSSCCDICQKDYSAKYCDPTEQDEVAIQLPCKHIFGEHCINTWFETCKTHKNKITCPMCRKLLIEPTPRNLASVASVMPEMLAFFSRPGSGIAGMGPAEQQAIAQLIRARELEGDF</sequence>
<dbReference type="PANTHER" id="PTHR22765">
    <property type="entry name" value="RING FINGER AND PROTEASE ASSOCIATED DOMAIN-CONTAINING"/>
    <property type="match status" value="1"/>
</dbReference>
<dbReference type="Gene3D" id="3.30.40.10">
    <property type="entry name" value="Zinc/RING finger domain, C3HC4 (zinc finger)"/>
    <property type="match status" value="1"/>
</dbReference>
<dbReference type="GO" id="GO:0006511">
    <property type="term" value="P:ubiquitin-dependent protein catabolic process"/>
    <property type="evidence" value="ECO:0007669"/>
    <property type="project" value="TreeGrafter"/>
</dbReference>
<dbReference type="PROSITE" id="PS50089">
    <property type="entry name" value="ZF_RING_2"/>
    <property type="match status" value="1"/>
</dbReference>
<protein>
    <recommendedName>
        <fullName evidence="3">RING-type domain-containing protein</fullName>
    </recommendedName>
</protein>
<dbReference type="OrthoDB" id="8062037at2759"/>
<dbReference type="InterPro" id="IPR051826">
    <property type="entry name" value="E3_ubiquitin-ligase_domain"/>
</dbReference>
<feature type="region of interest" description="Disordered" evidence="2">
    <location>
        <begin position="174"/>
        <end position="276"/>
    </location>
</feature>
<dbReference type="SUPFAM" id="SSF57850">
    <property type="entry name" value="RING/U-box"/>
    <property type="match status" value="1"/>
</dbReference>
<dbReference type="AlphaFoldDB" id="A0A6A6TA43"/>
<keyword evidence="1" id="KW-0863">Zinc-finger</keyword>
<name>A0A6A6TA43_9PLEO</name>
<feature type="region of interest" description="Disordered" evidence="2">
    <location>
        <begin position="1"/>
        <end position="52"/>
    </location>
</feature>
<evidence type="ECO:0000256" key="2">
    <source>
        <dbReference type="SAM" id="MobiDB-lite"/>
    </source>
</evidence>
<dbReference type="InterPro" id="IPR013083">
    <property type="entry name" value="Znf_RING/FYVE/PHD"/>
</dbReference>
<evidence type="ECO:0000256" key="1">
    <source>
        <dbReference type="PROSITE-ProRule" id="PRU00175"/>
    </source>
</evidence>
<keyword evidence="1" id="KW-0479">Metal-binding</keyword>
<reference evidence="4" key="1">
    <citation type="journal article" date="2020" name="Stud. Mycol.">
        <title>101 Dothideomycetes genomes: a test case for predicting lifestyles and emergence of pathogens.</title>
        <authorList>
            <person name="Haridas S."/>
            <person name="Albert R."/>
            <person name="Binder M."/>
            <person name="Bloem J."/>
            <person name="Labutti K."/>
            <person name="Salamov A."/>
            <person name="Andreopoulos B."/>
            <person name="Baker S."/>
            <person name="Barry K."/>
            <person name="Bills G."/>
            <person name="Bluhm B."/>
            <person name="Cannon C."/>
            <person name="Castanera R."/>
            <person name="Culley D."/>
            <person name="Daum C."/>
            <person name="Ezra D."/>
            <person name="Gonzalez J."/>
            <person name="Henrissat B."/>
            <person name="Kuo A."/>
            <person name="Liang C."/>
            <person name="Lipzen A."/>
            <person name="Lutzoni F."/>
            <person name="Magnuson J."/>
            <person name="Mondo S."/>
            <person name="Nolan M."/>
            <person name="Ohm R."/>
            <person name="Pangilinan J."/>
            <person name="Park H.-J."/>
            <person name="Ramirez L."/>
            <person name="Alfaro M."/>
            <person name="Sun H."/>
            <person name="Tritt A."/>
            <person name="Yoshinaga Y."/>
            <person name="Zwiers L.-H."/>
            <person name="Turgeon B."/>
            <person name="Goodwin S."/>
            <person name="Spatafora J."/>
            <person name="Crous P."/>
            <person name="Grigoriev I."/>
        </authorList>
    </citation>
    <scope>NUCLEOTIDE SEQUENCE</scope>
    <source>
        <strain evidence="4">CBS 122681</strain>
    </source>
</reference>